<dbReference type="GO" id="GO:0005737">
    <property type="term" value="C:cytoplasm"/>
    <property type="evidence" value="ECO:0006056"/>
    <property type="project" value="Others"/>
</dbReference>
<dbReference type="RefSeq" id="XP_951694.1">
    <property type="nucleotide sequence ID" value="XM_946601.1"/>
</dbReference>
<dbReference type="eggNOG" id="ENOG502S5JA">
    <property type="taxonomic scope" value="Eukaryota"/>
</dbReference>
<dbReference type="PaxDb" id="5691-AAQ15980"/>
<protein>
    <submittedName>
        <fullName evidence="3">Uncharacterized protein</fullName>
    </submittedName>
</protein>
<dbReference type="GeneID" id="3655823"/>
<accession>D7SG32</accession>
<dbReference type="Proteomes" id="UP000008524">
    <property type="component" value="Chromosome 2"/>
</dbReference>
<keyword evidence="1" id="KW-0472">Membrane</keyword>
<dbReference type="KEGG" id="tbr:Tb927.2.5220"/>
<dbReference type="AlphaFoldDB" id="Q585U9"/>
<evidence type="ECO:0000256" key="1">
    <source>
        <dbReference type="SAM" id="Phobius"/>
    </source>
</evidence>
<gene>
    <name evidence="2" type="primary">30J2.60</name>
    <name evidence="3" type="ORF">Tb927.2.5220</name>
</gene>
<dbReference type="GO" id="GO:0005930">
    <property type="term" value="C:axoneme"/>
    <property type="evidence" value="ECO:0006056"/>
    <property type="project" value="Others"/>
</dbReference>
<feature type="transmembrane region" description="Helical" evidence="1">
    <location>
        <begin position="6"/>
        <end position="29"/>
    </location>
</feature>
<dbReference type="OMA" id="YNCAGLP"/>
<dbReference type="EMBL" id="AE017150">
    <property type="protein sequence ID" value="AAQ15980.1"/>
    <property type="molecule type" value="Genomic_DNA"/>
</dbReference>
<dbReference type="InParanoid" id="Q585U9"/>
<dbReference type="EMBL" id="AC009463">
    <property type="protein sequence ID" value="AAX80000.1"/>
    <property type="molecule type" value="Genomic_DNA"/>
</dbReference>
<evidence type="ECO:0000313" key="2">
    <source>
        <dbReference type="EMBL" id="AAQ15980.1"/>
    </source>
</evidence>
<reference evidence="2" key="2">
    <citation type="journal article" date="2005" name="Science">
        <title>Comparative genomics of trypanosomatid parasitic protozoa.</title>
        <authorList>
            <person name="El-Sayed N.M."/>
            <person name="Myler P.J."/>
            <person name="Blandin G."/>
            <person name="Berriman M."/>
            <person name="Crabtree J."/>
            <person name="Aggarwal G."/>
            <person name="Caler E."/>
            <person name="Renauld H."/>
            <person name="Worthey E.A."/>
            <person name="Hertz-Fowler C."/>
            <person name="Ghedin E."/>
            <person name="Peacock C."/>
            <person name="Bartholomeu D.C."/>
            <person name="Haas B.J."/>
            <person name="Tran A.N."/>
            <person name="Wortman J.R."/>
            <person name="Alsmark U.C."/>
            <person name="Angiuoli S."/>
            <person name="Anupama A."/>
            <person name="Badger J."/>
            <person name="Bringaud F."/>
            <person name="Cadag E."/>
            <person name="Carlton J.M."/>
            <person name="Cerqueira G.C."/>
            <person name="Creasy T."/>
            <person name="Delcher A.L."/>
            <person name="Djikeng A."/>
            <person name="Embley T.M."/>
            <person name="Hauser C."/>
            <person name="Ivens A.C."/>
            <person name="Kummerfeld S.K."/>
            <person name="Pereira-Leal J.B."/>
            <person name="Nilsson D."/>
            <person name="Peterson J."/>
            <person name="Salzberg S.L."/>
            <person name="Shallom J."/>
            <person name="Silva J.C."/>
            <person name="Sundaram J."/>
            <person name="Westenberger S."/>
            <person name="White O."/>
            <person name="Melville S.E."/>
            <person name="Donelson J.E."/>
            <person name="Andersson B."/>
            <person name="Stuart K.D."/>
            <person name="Hall N."/>
        </authorList>
    </citation>
    <scope>NUCLEOTIDE SEQUENCE</scope>
    <source>
        <strain evidence="2">927/4 GUTat10.1</strain>
    </source>
</reference>
<reference evidence="2 4" key="3">
    <citation type="journal article" date="2005" name="Science">
        <title>The genome of the African trypanosome Trypanosoma brucei.</title>
        <authorList>
            <person name="Berriman M."/>
            <person name="Ghedin E."/>
            <person name="Hertz-Fowler C."/>
            <person name="Blandin G."/>
            <person name="Renauld H."/>
            <person name="Bartholomeu D.C."/>
            <person name="Lennard N.J."/>
            <person name="Caler E."/>
            <person name="Hamlin N.E."/>
            <person name="Haas B."/>
            <person name="Bohme U."/>
            <person name="Hannick L."/>
            <person name="Aslett M.A."/>
            <person name="Shallom J."/>
            <person name="Marcello L."/>
            <person name="Hou L."/>
            <person name="Wickstead B."/>
            <person name="Alsmark U.C."/>
            <person name="Arrowsmith C."/>
            <person name="Atkin R.J."/>
            <person name="Barron A.J."/>
            <person name="Bringaud F."/>
            <person name="Brooks K."/>
            <person name="Carrington M."/>
            <person name="Cherevach I."/>
            <person name="Chillingworth T.J."/>
            <person name="Churcher C."/>
            <person name="Clark L.N."/>
            <person name="Corton C.H."/>
            <person name="Cronin A."/>
            <person name="Davies R.M."/>
            <person name="Doggett J."/>
            <person name="Djikeng A."/>
            <person name="Feldblyum T."/>
            <person name="Field M.C."/>
            <person name="Fraser A."/>
            <person name="Goodhead I."/>
            <person name="Hance Z."/>
            <person name="Harper D."/>
            <person name="Harris B.R."/>
            <person name="Hauser H."/>
            <person name="Hostetler J."/>
            <person name="Ivens A."/>
            <person name="Jagels K."/>
            <person name="Johnson D."/>
            <person name="Johnson J."/>
            <person name="Jones K."/>
            <person name="Kerhornou A.X."/>
            <person name="Koo H."/>
            <person name="Larke N."/>
            <person name="Landfear S."/>
            <person name="Larkin C."/>
            <person name="Leech V."/>
            <person name="Line A."/>
            <person name="Lord A."/>
            <person name="Macleod A."/>
            <person name="Mooney P.J."/>
            <person name="Moule S."/>
            <person name="Martin D.M."/>
            <person name="Morgan G.W."/>
            <person name="Mungall K."/>
            <person name="Norbertczak H."/>
            <person name="Ormond D."/>
            <person name="Pai G."/>
            <person name="Peacock C.S."/>
            <person name="Peterson J."/>
            <person name="Quail M.A."/>
            <person name="Rabbinowitsch E."/>
            <person name="Rajandream M.A."/>
            <person name="Reitter C."/>
            <person name="Salzberg S.L."/>
            <person name="Sanders M."/>
            <person name="Schobel S."/>
            <person name="Sharp S."/>
            <person name="Simmonds M."/>
            <person name="Simpson A.J."/>
            <person name="Tallon L."/>
            <person name="Turner C.M."/>
            <person name="Tait A."/>
            <person name="Tivey A.R."/>
            <person name="Van Aken S."/>
            <person name="Walker D."/>
            <person name="Wanless D."/>
            <person name="Wang S."/>
            <person name="White B."/>
            <person name="White O."/>
            <person name="Whitehead S."/>
            <person name="Woodward J."/>
            <person name="Wortman J."/>
            <person name="Adams M.D."/>
            <person name="Embley T.M."/>
            <person name="Gull K."/>
            <person name="Ullu E."/>
            <person name="Barry J.D."/>
            <person name="Fairlamb A.H."/>
            <person name="Opperdoes F."/>
            <person name="Barrell B.G."/>
            <person name="Donelson J.E."/>
            <person name="Hall N."/>
            <person name="Fraser C.M."/>
            <person name="Melville S.E."/>
            <person name="El-Sayed N.M."/>
        </authorList>
    </citation>
    <scope>NUCLEOTIDE SEQUENCE [LARGE SCALE GENOMIC DNA]</scope>
    <source>
        <strain evidence="2 4">927/4 GUTat10.1</strain>
    </source>
</reference>
<name>Q585U9_TRYB2</name>
<reference evidence="3" key="1">
    <citation type="submission" date="1999-08" db="EMBL/GenBank/DDBJ databases">
        <authorList>
            <person name="El-Sayed N.M."/>
            <person name="Khalak H."/>
            <person name="Adams M.D."/>
        </authorList>
    </citation>
    <scope>NUCLEOTIDE SEQUENCE</scope>
    <source>
        <strain evidence="3">GUTat10.1</strain>
    </source>
</reference>
<evidence type="ECO:0000313" key="3">
    <source>
        <dbReference type="EMBL" id="AAX80000.1"/>
    </source>
</evidence>
<organism evidence="3 4">
    <name type="scientific">Trypanosoma brucei brucei (strain 927/4 GUTat10.1)</name>
    <dbReference type="NCBI Taxonomy" id="185431"/>
    <lineage>
        <taxon>Eukaryota</taxon>
        <taxon>Discoba</taxon>
        <taxon>Euglenozoa</taxon>
        <taxon>Kinetoplastea</taxon>
        <taxon>Metakinetoplastina</taxon>
        <taxon>Trypanosomatida</taxon>
        <taxon>Trypanosomatidae</taxon>
        <taxon>Trypanosoma</taxon>
    </lineage>
</organism>
<accession>Q585U9</accession>
<reference evidence="2" key="5">
    <citation type="submission" date="2005-04" db="EMBL/GenBank/DDBJ databases">
        <title>Sequencing, closure, and annotation of Trypanosoma brucei chromosomes 2 through 8.</title>
        <authorList>
            <person name="Ghedin E."/>
            <person name="Blandin G."/>
            <person name="Bartholomeu D."/>
            <person name="Caler E."/>
            <person name="Haas B."/>
            <person name="Hannick L."/>
            <person name="Shallom J."/>
            <person name="Hou L."/>
            <person name="Djikeng A."/>
            <person name="Feldblyum T."/>
            <person name="Hostetler J."/>
            <person name="Johnson J."/>
            <person name="Jones K."/>
            <person name="Koo H.L."/>
            <person name="Larkin C."/>
            <person name="Pai G."/>
            <person name="Peterson J."/>
            <person name="Khalak H.G."/>
            <person name="Salzberg S."/>
            <person name="Simpson A.J."/>
            <person name="Tallon L."/>
            <person name="Van Aken S."/>
            <person name="Wanless D."/>
            <person name="White O."/>
            <person name="Wortman J."/>
            <person name="Fraser C.M."/>
            <person name="El-Sayed N.M.A."/>
        </authorList>
    </citation>
    <scope>NUCLEOTIDE SEQUENCE</scope>
    <source>
        <strain evidence="2">927/4 GUTat10.1</strain>
    </source>
</reference>
<keyword evidence="4" id="KW-1185">Reference proteome</keyword>
<reference evidence="3" key="4">
    <citation type="submission" date="2005-04" db="EMBL/GenBank/DDBJ databases">
        <title>.</title>
        <authorList>
            <person name="Ghedin E."/>
            <person name="Blandin G."/>
            <person name="Bartholomeu D."/>
            <person name="Caler E."/>
            <person name="Haas B."/>
            <person name="Hannick L."/>
            <person name="Shallom J."/>
            <person name="Hou L."/>
            <person name="Djikeng A."/>
            <person name="Feldblyum T."/>
            <person name="Hostetler J."/>
            <person name="Johnson J."/>
            <person name="Jones K."/>
            <person name="Koo H.L."/>
            <person name="Larkin C."/>
            <person name="Pai G."/>
            <person name="Peterson J."/>
            <person name="Khalak H.G."/>
            <person name="Salzberg S."/>
            <person name="Simpson A.J."/>
            <person name="Tallon L."/>
            <person name="Van Aken S."/>
            <person name="Wanless D."/>
            <person name="White O."/>
            <person name="Wortman J."/>
            <person name="Fraser C.M."/>
            <person name="El-Sayed N.M.A."/>
        </authorList>
    </citation>
    <scope>NUCLEOTIDE SEQUENCE</scope>
    <source>
        <strain evidence="3">GUTat10.1</strain>
    </source>
</reference>
<evidence type="ECO:0000313" key="4">
    <source>
        <dbReference type="Proteomes" id="UP000008524"/>
    </source>
</evidence>
<proteinExistence type="predicted"/>
<sequence>MHSNYLNPDFFFVICFYSTFVSLLCRHCWCKTIRKRMRLSVSGRSSARSGMSSDTRLPAAVLERETKVINYSHSTSRAMAAQLENCVRLIRGYQASLQYCNEEIEGALLSLGVATTHSLISSITSVMEGLDTLSGVCRAMHEGYNEEVRHREDLHTSLTGAYISLKELHEATENELREVVAERDRKVAAFGKAVAYVEAVVAERMLWQEANGYNCAGLPVVEMSFSESCHEALRKFDDTVSEAQGEGHSNAESLLASTDVPQTLAKRWDNVENLRHTNGLPSARVLYVPPKDEVELLRNVLEMGTGDRALMWDVQQRERALQDSLTNIHVFGHSCLKALHSMREELAEFRQWFLTIDRKCEPIVVAMRKLGNGVCGLSSASDKNLPH</sequence>
<dbReference type="OrthoDB" id="265563at2759"/>
<keyword evidence="1" id="KW-0812">Transmembrane</keyword>
<keyword evidence="1" id="KW-1133">Transmembrane helix</keyword>